<sequence>MSLASLGVIEWLLQGALLLLLLAAIPFAVRLERGLAAIRRDRAALNDGAEGFEAAARGAQSVLAALRASLEVQARQTAAAEALREDLRFLVERAESLADRLEAGVRQGRPLAPVPGVVAAPSEEAPRSQAERDLLQALRMAR</sequence>
<reference evidence="3 4" key="1">
    <citation type="journal article" date="2019" name="Environ. Microbiol.">
        <title>Species interactions and distinct microbial communities in high Arctic permafrost affected cryosols are associated with the CH4 and CO2 gas fluxes.</title>
        <authorList>
            <person name="Altshuler I."/>
            <person name="Hamel J."/>
            <person name="Turney S."/>
            <person name="Magnuson E."/>
            <person name="Levesque R."/>
            <person name="Greer C."/>
            <person name="Whyte L.G."/>
        </authorList>
    </citation>
    <scope>NUCLEOTIDE SEQUENCE [LARGE SCALE GENOMIC DNA]</scope>
    <source>
        <strain evidence="3 4">S9.3B</strain>
    </source>
</reference>
<dbReference type="InterPro" id="IPR045531">
    <property type="entry name" value="DUF6468"/>
</dbReference>
<feature type="transmembrane region" description="Helical" evidence="1">
    <location>
        <begin position="12"/>
        <end position="31"/>
    </location>
</feature>
<dbReference type="EMBL" id="RCZP01000001">
    <property type="protein sequence ID" value="TPG61363.1"/>
    <property type="molecule type" value="Genomic_DNA"/>
</dbReference>
<organism evidence="3 4">
    <name type="scientific">Muricoccus nepalensis</name>
    <dbReference type="NCBI Taxonomy" id="1854500"/>
    <lineage>
        <taxon>Bacteria</taxon>
        <taxon>Pseudomonadati</taxon>
        <taxon>Pseudomonadota</taxon>
        <taxon>Alphaproteobacteria</taxon>
        <taxon>Acetobacterales</taxon>
        <taxon>Roseomonadaceae</taxon>
        <taxon>Muricoccus</taxon>
    </lineage>
</organism>
<keyword evidence="1" id="KW-1133">Transmembrane helix</keyword>
<evidence type="ECO:0000259" key="2">
    <source>
        <dbReference type="Pfam" id="PF20072"/>
    </source>
</evidence>
<comment type="caution">
    <text evidence="3">The sequence shown here is derived from an EMBL/GenBank/DDBJ whole genome shotgun (WGS) entry which is preliminary data.</text>
</comment>
<dbReference type="AlphaFoldDB" id="A0A502GKK1"/>
<keyword evidence="1" id="KW-0472">Membrane</keyword>
<name>A0A502GKK1_9PROT</name>
<keyword evidence="4" id="KW-1185">Reference proteome</keyword>
<evidence type="ECO:0000256" key="1">
    <source>
        <dbReference type="SAM" id="Phobius"/>
    </source>
</evidence>
<gene>
    <name evidence="3" type="ORF">EAH89_02090</name>
</gene>
<dbReference type="Pfam" id="PF20072">
    <property type="entry name" value="DUF6468"/>
    <property type="match status" value="1"/>
</dbReference>
<dbReference type="RefSeq" id="WP_140881090.1">
    <property type="nucleotide sequence ID" value="NZ_RCZP01000001.1"/>
</dbReference>
<evidence type="ECO:0000313" key="3">
    <source>
        <dbReference type="EMBL" id="TPG61363.1"/>
    </source>
</evidence>
<proteinExistence type="predicted"/>
<protein>
    <recommendedName>
        <fullName evidence="2">DUF6468 domain-containing protein</fullName>
    </recommendedName>
</protein>
<keyword evidence="1" id="KW-0812">Transmembrane</keyword>
<accession>A0A502GKK1</accession>
<dbReference type="Proteomes" id="UP000317078">
    <property type="component" value="Unassembled WGS sequence"/>
</dbReference>
<evidence type="ECO:0000313" key="4">
    <source>
        <dbReference type="Proteomes" id="UP000317078"/>
    </source>
</evidence>
<feature type="domain" description="DUF6468" evidence="2">
    <location>
        <begin position="38"/>
        <end position="109"/>
    </location>
</feature>
<dbReference type="OrthoDB" id="7285081at2"/>